<feature type="transmembrane region" description="Helical" evidence="11">
    <location>
        <begin position="97"/>
        <end position="118"/>
    </location>
</feature>
<dbReference type="Proteomes" id="UP001194469">
    <property type="component" value="Unassembled WGS sequence"/>
</dbReference>
<comment type="caution">
    <text evidence="12">The sequence shown here is derived from an EMBL/GenBank/DDBJ whole genome shotgun (WGS) entry which is preliminary data.</text>
</comment>
<evidence type="ECO:0000256" key="6">
    <source>
        <dbReference type="ARBA" id="ARBA00023065"/>
    </source>
</evidence>
<proteinExistence type="inferred from homology"/>
<comment type="catalytic activity">
    <reaction evidence="10">
        <text>fluoride(in) = fluoride(out)</text>
        <dbReference type="Rhea" id="RHEA:76159"/>
        <dbReference type="ChEBI" id="CHEBI:17051"/>
    </reaction>
    <physiologicalReaction direction="left-to-right" evidence="10">
        <dbReference type="Rhea" id="RHEA:76160"/>
    </physiologicalReaction>
</comment>
<feature type="transmembrane region" description="Helical" evidence="11">
    <location>
        <begin position="32"/>
        <end position="55"/>
    </location>
</feature>
<keyword evidence="11" id="KW-0915">Sodium</keyword>
<keyword evidence="5 11" id="KW-1133">Transmembrane helix</keyword>
<evidence type="ECO:0000256" key="4">
    <source>
        <dbReference type="ARBA" id="ARBA00022692"/>
    </source>
</evidence>
<keyword evidence="11" id="KW-0479">Metal-binding</keyword>
<dbReference type="PANTHER" id="PTHR28259:SF1">
    <property type="entry name" value="FLUORIDE EXPORT PROTEIN 1-RELATED"/>
    <property type="match status" value="1"/>
</dbReference>
<evidence type="ECO:0000256" key="9">
    <source>
        <dbReference type="ARBA" id="ARBA00035120"/>
    </source>
</evidence>
<evidence type="ECO:0000256" key="8">
    <source>
        <dbReference type="ARBA" id="ARBA00023303"/>
    </source>
</evidence>
<comment type="function">
    <text evidence="11">Fluoride-specific ion channel. Important for reducing fluoride concentration in the cell, thus reducing its toxicity.</text>
</comment>
<keyword evidence="11" id="KW-0813">Transport</keyword>
<dbReference type="NCBIfam" id="TIGR00494">
    <property type="entry name" value="crcB"/>
    <property type="match status" value="1"/>
</dbReference>
<evidence type="ECO:0000256" key="11">
    <source>
        <dbReference type="HAMAP-Rule" id="MF_00454"/>
    </source>
</evidence>
<protein>
    <recommendedName>
        <fullName evidence="11">Fluoride-specific ion channel FluC</fullName>
    </recommendedName>
</protein>
<name>A0ABS0J631_9BACT</name>
<feature type="binding site" evidence="11">
    <location>
        <position position="78"/>
    </location>
    <ligand>
        <name>Na(+)</name>
        <dbReference type="ChEBI" id="CHEBI:29101"/>
        <note>structural</note>
    </ligand>
</feature>
<evidence type="ECO:0000256" key="2">
    <source>
        <dbReference type="ARBA" id="ARBA00022475"/>
    </source>
</evidence>
<organism evidence="12 13">
    <name type="scientific">Nitratidesulfovibrio oxamicus</name>
    <dbReference type="NCBI Taxonomy" id="32016"/>
    <lineage>
        <taxon>Bacteria</taxon>
        <taxon>Pseudomonadati</taxon>
        <taxon>Thermodesulfobacteriota</taxon>
        <taxon>Desulfovibrionia</taxon>
        <taxon>Desulfovibrionales</taxon>
        <taxon>Desulfovibrionaceae</taxon>
        <taxon>Nitratidesulfovibrio</taxon>
    </lineage>
</organism>
<keyword evidence="8 11" id="KW-0407">Ion channel</keyword>
<comment type="subcellular location">
    <subcellularLocation>
        <location evidence="1 11">Cell membrane</location>
        <topology evidence="1 11">Multi-pass membrane protein</topology>
    </subcellularLocation>
</comment>
<comment type="similarity">
    <text evidence="9 11">Belongs to the fluoride channel Fluc/FEX (TC 1.A.43) family.</text>
</comment>
<evidence type="ECO:0000256" key="1">
    <source>
        <dbReference type="ARBA" id="ARBA00004651"/>
    </source>
</evidence>
<evidence type="ECO:0000256" key="5">
    <source>
        <dbReference type="ARBA" id="ARBA00022989"/>
    </source>
</evidence>
<sequence>MQKIVLLGLAGALGSLARYGLAGLVQRAAPGSFPLGTFIVNVLGCLAFGFVWGVCENRISLHPDVRVVLLTGFMGAFTTFSTFTFESLGLMETGQWPAFALYAGGQLLLGLALLWLGLGAGRLV</sequence>
<dbReference type="RefSeq" id="WP_196609897.1">
    <property type="nucleotide sequence ID" value="NZ_VRYY01000387.1"/>
</dbReference>
<keyword evidence="4 11" id="KW-0812">Transmembrane</keyword>
<keyword evidence="6 11" id="KW-0406">Ion transport</keyword>
<dbReference type="EMBL" id="VRYY01000387">
    <property type="protein sequence ID" value="MBG3877836.1"/>
    <property type="molecule type" value="Genomic_DNA"/>
</dbReference>
<keyword evidence="2 11" id="KW-1003">Cell membrane</keyword>
<dbReference type="Pfam" id="PF02537">
    <property type="entry name" value="CRCB"/>
    <property type="match status" value="1"/>
</dbReference>
<evidence type="ECO:0000256" key="10">
    <source>
        <dbReference type="ARBA" id="ARBA00035585"/>
    </source>
</evidence>
<keyword evidence="13" id="KW-1185">Reference proteome</keyword>
<keyword evidence="3" id="KW-0997">Cell inner membrane</keyword>
<evidence type="ECO:0000313" key="13">
    <source>
        <dbReference type="Proteomes" id="UP001194469"/>
    </source>
</evidence>
<feature type="transmembrane region" description="Helical" evidence="11">
    <location>
        <begin position="67"/>
        <end position="85"/>
    </location>
</feature>
<comment type="activity regulation">
    <text evidence="11">Na(+) is not transported, but it plays an essential structural role and its presence is essential for fluoride channel function.</text>
</comment>
<reference evidence="12 13" key="1">
    <citation type="submission" date="2019-08" db="EMBL/GenBank/DDBJ databases">
        <authorList>
            <person name="Luo N."/>
        </authorList>
    </citation>
    <scope>NUCLEOTIDE SEQUENCE [LARGE SCALE GENOMIC DNA]</scope>
    <source>
        <strain evidence="12 13">NCIMB 9442</strain>
    </source>
</reference>
<dbReference type="PANTHER" id="PTHR28259">
    <property type="entry name" value="FLUORIDE EXPORT PROTEIN 1-RELATED"/>
    <property type="match status" value="1"/>
</dbReference>
<gene>
    <name evidence="11 12" type="primary">crcB</name>
    <name evidence="11" type="synonym">fluC</name>
    <name evidence="12" type="ORF">FVW20_12645</name>
</gene>
<evidence type="ECO:0000313" key="12">
    <source>
        <dbReference type="EMBL" id="MBG3877836.1"/>
    </source>
</evidence>
<keyword evidence="7 11" id="KW-0472">Membrane</keyword>
<accession>A0ABS0J631</accession>
<dbReference type="HAMAP" id="MF_00454">
    <property type="entry name" value="FluC"/>
    <property type="match status" value="1"/>
</dbReference>
<dbReference type="InterPro" id="IPR003691">
    <property type="entry name" value="FluC"/>
</dbReference>
<feature type="binding site" evidence="11">
    <location>
        <position position="75"/>
    </location>
    <ligand>
        <name>Na(+)</name>
        <dbReference type="ChEBI" id="CHEBI:29101"/>
        <note>structural</note>
    </ligand>
</feature>
<evidence type="ECO:0000256" key="3">
    <source>
        <dbReference type="ARBA" id="ARBA00022519"/>
    </source>
</evidence>
<evidence type="ECO:0000256" key="7">
    <source>
        <dbReference type="ARBA" id="ARBA00023136"/>
    </source>
</evidence>